<dbReference type="PANTHER" id="PTHR31415:SF51">
    <property type="entry name" value="LATE EMBRYOGENESIS ABUNDANT (LEA) HYDROXYPROLINE-RICH GLYCOPROTEIN FAMILY"/>
    <property type="match status" value="1"/>
</dbReference>
<accession>A0A6J1BY75</accession>
<protein>
    <submittedName>
        <fullName evidence="8">NDR1/HIN1-like protein 1</fullName>
    </submittedName>
</protein>
<comment type="subcellular location">
    <subcellularLocation>
        <location evidence="1">Membrane</location>
        <topology evidence="1">Single-pass membrane protein</topology>
    </subcellularLocation>
</comment>
<keyword evidence="3 5" id="KW-1133">Transmembrane helix</keyword>
<evidence type="ECO:0000256" key="4">
    <source>
        <dbReference type="ARBA" id="ARBA00023136"/>
    </source>
</evidence>
<proteinExistence type="predicted"/>
<dbReference type="AlphaFoldDB" id="A0A6J1BY75"/>
<evidence type="ECO:0000313" key="8">
    <source>
        <dbReference type="RefSeq" id="XP_022133133.1"/>
    </source>
</evidence>
<keyword evidence="4 5" id="KW-0472">Membrane</keyword>
<dbReference type="InterPro" id="IPR044839">
    <property type="entry name" value="NDR1-like"/>
</dbReference>
<dbReference type="RefSeq" id="XP_022133133.1">
    <property type="nucleotide sequence ID" value="XM_022277441.1"/>
</dbReference>
<dbReference type="GeneID" id="111005806"/>
<evidence type="ECO:0000259" key="6">
    <source>
        <dbReference type="Pfam" id="PF03168"/>
    </source>
</evidence>
<evidence type="ECO:0000256" key="3">
    <source>
        <dbReference type="ARBA" id="ARBA00022989"/>
    </source>
</evidence>
<organism evidence="7 8">
    <name type="scientific">Momordica charantia</name>
    <name type="common">Bitter gourd</name>
    <name type="synonym">Balsam pear</name>
    <dbReference type="NCBI Taxonomy" id="3673"/>
    <lineage>
        <taxon>Eukaryota</taxon>
        <taxon>Viridiplantae</taxon>
        <taxon>Streptophyta</taxon>
        <taxon>Embryophyta</taxon>
        <taxon>Tracheophyta</taxon>
        <taxon>Spermatophyta</taxon>
        <taxon>Magnoliopsida</taxon>
        <taxon>eudicotyledons</taxon>
        <taxon>Gunneridae</taxon>
        <taxon>Pentapetalae</taxon>
        <taxon>rosids</taxon>
        <taxon>fabids</taxon>
        <taxon>Cucurbitales</taxon>
        <taxon>Cucurbitaceae</taxon>
        <taxon>Momordiceae</taxon>
        <taxon>Momordica</taxon>
    </lineage>
</organism>
<gene>
    <name evidence="8" type="primary">LOC111005806</name>
</gene>
<dbReference type="OrthoDB" id="1426517at2759"/>
<evidence type="ECO:0000256" key="5">
    <source>
        <dbReference type="SAM" id="Phobius"/>
    </source>
</evidence>
<dbReference type="PANTHER" id="PTHR31415">
    <property type="entry name" value="OS05G0367900 PROTEIN"/>
    <property type="match status" value="1"/>
</dbReference>
<dbReference type="InterPro" id="IPR004864">
    <property type="entry name" value="LEA_2"/>
</dbReference>
<dbReference type="Pfam" id="PF03168">
    <property type="entry name" value="LEA_2"/>
    <property type="match status" value="1"/>
</dbReference>
<evidence type="ECO:0000256" key="1">
    <source>
        <dbReference type="ARBA" id="ARBA00004167"/>
    </source>
</evidence>
<dbReference type="KEGG" id="mcha:111005806"/>
<dbReference type="GO" id="GO:0009506">
    <property type="term" value="C:plasmodesma"/>
    <property type="evidence" value="ECO:0007669"/>
    <property type="project" value="TreeGrafter"/>
</dbReference>
<evidence type="ECO:0000313" key="7">
    <source>
        <dbReference type="Proteomes" id="UP000504603"/>
    </source>
</evidence>
<evidence type="ECO:0000256" key="2">
    <source>
        <dbReference type="ARBA" id="ARBA00022692"/>
    </source>
</evidence>
<sequence>MSKECAHHSKKRSKLTRRIYAGILIFLFLVLLTILLVWAILQPTKPKFIIQDATVYVFNVTGANFLSSSIQVTVSAHNPNDKIGIYYDRLDVFAVYRNQQITLRTVIQPTYQGHNDVNVWSPFVVGNAVPIAPYNGAALYQDQAVGTLLLSIKLDGRVRFKVGAFVSGRYHLNVDCPATISFGNPAAGNGIIVGNNAVKYQLVQPCSVSV</sequence>
<keyword evidence="2 5" id="KW-0812">Transmembrane</keyword>
<dbReference type="GO" id="GO:0098542">
    <property type="term" value="P:defense response to other organism"/>
    <property type="evidence" value="ECO:0007669"/>
    <property type="project" value="InterPro"/>
</dbReference>
<keyword evidence="7" id="KW-1185">Reference proteome</keyword>
<dbReference type="GO" id="GO:0005886">
    <property type="term" value="C:plasma membrane"/>
    <property type="evidence" value="ECO:0007669"/>
    <property type="project" value="TreeGrafter"/>
</dbReference>
<name>A0A6J1BY75_MOMCH</name>
<dbReference type="Proteomes" id="UP000504603">
    <property type="component" value="Unplaced"/>
</dbReference>
<reference evidence="8" key="1">
    <citation type="submission" date="2025-08" db="UniProtKB">
        <authorList>
            <consortium name="RefSeq"/>
        </authorList>
    </citation>
    <scope>IDENTIFICATION</scope>
</reference>
<feature type="transmembrane region" description="Helical" evidence="5">
    <location>
        <begin position="20"/>
        <end position="41"/>
    </location>
</feature>
<feature type="domain" description="Late embryogenesis abundant protein LEA-2 subgroup" evidence="6">
    <location>
        <begin position="73"/>
        <end position="176"/>
    </location>
</feature>